<evidence type="ECO:0000256" key="1">
    <source>
        <dbReference type="SAM" id="MobiDB-lite"/>
    </source>
</evidence>
<sequence length="204" mass="22863">MGYLDAIESGRPGVTSTELIYFYKASGALVFLTLVPFCGNVTQVARALEPQAIGSKTPQTTSTESNPQETHTTRNLKGTNAKCNPQQEAIQDCFDMVFGRPQDQLEHLYSLGCDPRQIFFNRHLNPAQRASAIETLKQCLQQGAIPSKLNVPILIVPHDKDDEKTNHFLTLSWNLSNAEMIHQVNRQLPNLVKLHKRLLKSIKL</sequence>
<dbReference type="KEGG" id="bdw:94335782"/>
<accession>A0AAD9PPB3</accession>
<gene>
    <name evidence="2" type="ORF">BdWA1_001484</name>
</gene>
<feature type="region of interest" description="Disordered" evidence="1">
    <location>
        <begin position="52"/>
        <end position="80"/>
    </location>
</feature>
<dbReference type="EMBL" id="JALLKP010000001">
    <property type="protein sequence ID" value="KAK2198469.1"/>
    <property type="molecule type" value="Genomic_DNA"/>
</dbReference>
<proteinExistence type="predicted"/>
<organism evidence="2 3">
    <name type="scientific">Babesia duncani</name>
    <dbReference type="NCBI Taxonomy" id="323732"/>
    <lineage>
        <taxon>Eukaryota</taxon>
        <taxon>Sar</taxon>
        <taxon>Alveolata</taxon>
        <taxon>Apicomplexa</taxon>
        <taxon>Aconoidasida</taxon>
        <taxon>Piroplasmida</taxon>
        <taxon>Babesiidae</taxon>
        <taxon>Babesia</taxon>
    </lineage>
</organism>
<comment type="caution">
    <text evidence="2">The sequence shown here is derived from an EMBL/GenBank/DDBJ whole genome shotgun (WGS) entry which is preliminary data.</text>
</comment>
<reference evidence="2" key="1">
    <citation type="journal article" date="2023" name="Nat. Microbiol.">
        <title>Babesia duncani multi-omics identifies virulence factors and drug targets.</title>
        <authorList>
            <person name="Singh P."/>
            <person name="Lonardi S."/>
            <person name="Liang Q."/>
            <person name="Vydyam P."/>
            <person name="Khabirova E."/>
            <person name="Fang T."/>
            <person name="Gihaz S."/>
            <person name="Thekkiniath J."/>
            <person name="Munshi M."/>
            <person name="Abel S."/>
            <person name="Ciampossin L."/>
            <person name="Batugedara G."/>
            <person name="Gupta M."/>
            <person name="Lu X.M."/>
            <person name="Lenz T."/>
            <person name="Chakravarty S."/>
            <person name="Cornillot E."/>
            <person name="Hu Y."/>
            <person name="Ma W."/>
            <person name="Gonzalez L.M."/>
            <person name="Sanchez S."/>
            <person name="Estrada K."/>
            <person name="Sanchez-Flores A."/>
            <person name="Montero E."/>
            <person name="Harb O.S."/>
            <person name="Le Roch K.G."/>
            <person name="Mamoun C.B."/>
        </authorList>
    </citation>
    <scope>NUCLEOTIDE SEQUENCE</scope>
    <source>
        <strain evidence="2">WA1</strain>
    </source>
</reference>
<evidence type="ECO:0000313" key="3">
    <source>
        <dbReference type="Proteomes" id="UP001214638"/>
    </source>
</evidence>
<protein>
    <submittedName>
        <fullName evidence="2">Uncharacterized protein</fullName>
    </submittedName>
</protein>
<dbReference type="RefSeq" id="XP_067805311.1">
    <property type="nucleotide sequence ID" value="XM_067946520.1"/>
</dbReference>
<feature type="compositionally biased region" description="Polar residues" evidence="1">
    <location>
        <begin position="54"/>
        <end position="80"/>
    </location>
</feature>
<dbReference type="GeneID" id="94335782"/>
<evidence type="ECO:0000313" key="2">
    <source>
        <dbReference type="EMBL" id="KAK2198469.1"/>
    </source>
</evidence>
<name>A0AAD9PPB3_9APIC</name>
<dbReference type="Proteomes" id="UP001214638">
    <property type="component" value="Unassembled WGS sequence"/>
</dbReference>
<keyword evidence="3" id="KW-1185">Reference proteome</keyword>
<dbReference type="AlphaFoldDB" id="A0AAD9PPB3"/>